<dbReference type="PANTHER" id="PTHR43326:SF1">
    <property type="entry name" value="METHIONINE--TRNA LIGASE, MITOCHONDRIAL"/>
    <property type="match status" value="1"/>
</dbReference>
<dbReference type="InterPro" id="IPR009080">
    <property type="entry name" value="tRNAsynth_Ia_anticodon-bd"/>
</dbReference>
<evidence type="ECO:0000259" key="8">
    <source>
        <dbReference type="Pfam" id="PF09334"/>
    </source>
</evidence>
<dbReference type="CDD" id="cd07957">
    <property type="entry name" value="Anticodon_Ia_Met"/>
    <property type="match status" value="1"/>
</dbReference>
<gene>
    <name evidence="10" type="primary">metG</name>
    <name evidence="10" type="ORF">Rhal01_00033</name>
</gene>
<sequence length="524" mass="60111">MKYYITTAIDYTNGSPHIGHAYEKVLADIITRYRRLRGDEAFFLTGVDQHGQKVQQTAEAEGVHPATYVRRTTKKFVKAWEALQVEYDDFAETTAEAHKKCVQEILQKLFDEGKIYKKAYKGHYSIRQEQFLTDKERNEDGEFGEEWGEVVELEEENYYFRLSDYVDWLREFVSNSEDFVIPAFRKADVLNAVERAVDTDLCISRPKERLQWGIEFPFDTNFVTYVWFDALINYISFAGYNKPEGSELPDFKDLWPAQIHIIGKDILVPSHSIYWPCMLKAMGFADEEMPRLLVHGWWNIKGGKMSKSLGNVVDPVELTERVGVDAVRYYLARDIHTGRDSDFDPDRLVMLFNTELANNLGNLCNRGLNMTKRYLGGECKESSYDDDLSKELREASSKTIAVYKEAMDRFCISEALEHTIKFITLANVYAEKQKPWELAKDEANLEQVTAVLNHMVEVVAIAAVLLRPVIPHASERIIAQLQADHLNSISLEDLAWGLIPVGHTVAKPKPVFPRITLEEPEPSA</sequence>
<dbReference type="InterPro" id="IPR014729">
    <property type="entry name" value="Rossmann-like_a/b/a_fold"/>
</dbReference>
<dbReference type="PRINTS" id="PR01041">
    <property type="entry name" value="TRNASYNTHMET"/>
</dbReference>
<evidence type="ECO:0000259" key="9">
    <source>
        <dbReference type="Pfam" id="PF19303"/>
    </source>
</evidence>
<dbReference type="Gene3D" id="3.40.50.620">
    <property type="entry name" value="HUPs"/>
    <property type="match status" value="1"/>
</dbReference>
<dbReference type="EMBL" id="BAABRL010000001">
    <property type="protein sequence ID" value="GAA5493881.1"/>
    <property type="molecule type" value="Genomic_DNA"/>
</dbReference>
<name>A0ABP9UYG6_9BACT</name>
<feature type="domain" description="Methionyl-tRNA synthetase anticodon-binding" evidence="9">
    <location>
        <begin position="389"/>
        <end position="519"/>
    </location>
</feature>
<evidence type="ECO:0000256" key="1">
    <source>
        <dbReference type="ARBA" id="ARBA00012838"/>
    </source>
</evidence>
<accession>A0ABP9UYG6</accession>
<keyword evidence="5 7" id="KW-0648">Protein biosynthesis</keyword>
<comment type="similarity">
    <text evidence="7">Belongs to the class-I aminoacyl-tRNA synthetase family.</text>
</comment>
<dbReference type="EC" id="6.1.1.10" evidence="1"/>
<dbReference type="InterPro" id="IPR023457">
    <property type="entry name" value="Met-tRNA_synth_2"/>
</dbReference>
<evidence type="ECO:0000256" key="2">
    <source>
        <dbReference type="ARBA" id="ARBA00022598"/>
    </source>
</evidence>
<dbReference type="PANTHER" id="PTHR43326">
    <property type="entry name" value="METHIONYL-TRNA SYNTHETASE"/>
    <property type="match status" value="1"/>
</dbReference>
<dbReference type="Gene3D" id="2.170.220.10">
    <property type="match status" value="1"/>
</dbReference>
<dbReference type="InterPro" id="IPR033911">
    <property type="entry name" value="MetRS_core"/>
</dbReference>
<keyword evidence="4 7" id="KW-0067">ATP-binding</keyword>
<organism evidence="10 11">
    <name type="scientific">Rubritalea halochordaticola</name>
    <dbReference type="NCBI Taxonomy" id="714537"/>
    <lineage>
        <taxon>Bacteria</taxon>
        <taxon>Pseudomonadati</taxon>
        <taxon>Verrucomicrobiota</taxon>
        <taxon>Verrucomicrobiia</taxon>
        <taxon>Verrucomicrobiales</taxon>
        <taxon>Rubritaleaceae</taxon>
        <taxon>Rubritalea</taxon>
    </lineage>
</organism>
<protein>
    <recommendedName>
        <fullName evidence="1">methionine--tRNA ligase</fullName>
        <ecNumber evidence="1">6.1.1.10</ecNumber>
    </recommendedName>
</protein>
<evidence type="ECO:0000313" key="10">
    <source>
        <dbReference type="EMBL" id="GAA5493881.1"/>
    </source>
</evidence>
<dbReference type="RefSeq" id="WP_346186961.1">
    <property type="nucleotide sequence ID" value="NZ_BAABRL010000001.1"/>
</dbReference>
<dbReference type="InterPro" id="IPR015413">
    <property type="entry name" value="Methionyl/Leucyl_tRNA_Synth"/>
</dbReference>
<dbReference type="CDD" id="cd00814">
    <property type="entry name" value="MetRS_core"/>
    <property type="match status" value="1"/>
</dbReference>
<reference evidence="10 11" key="1">
    <citation type="submission" date="2024-02" db="EMBL/GenBank/DDBJ databases">
        <title>Rubritalea halochordaticola NBRC 107102.</title>
        <authorList>
            <person name="Ichikawa N."/>
            <person name="Katano-Makiyama Y."/>
            <person name="Hidaka K."/>
        </authorList>
    </citation>
    <scope>NUCLEOTIDE SEQUENCE [LARGE SCALE GENOMIC DNA]</scope>
    <source>
        <strain evidence="10 11">NBRC 107102</strain>
    </source>
</reference>
<evidence type="ECO:0000313" key="11">
    <source>
        <dbReference type="Proteomes" id="UP001424741"/>
    </source>
</evidence>
<comment type="caution">
    <text evidence="10">The sequence shown here is derived from an EMBL/GenBank/DDBJ whole genome shotgun (WGS) entry which is preliminary data.</text>
</comment>
<dbReference type="InterPro" id="IPR041872">
    <property type="entry name" value="Anticodon_Met"/>
</dbReference>
<evidence type="ECO:0000256" key="6">
    <source>
        <dbReference type="ARBA" id="ARBA00023146"/>
    </source>
</evidence>
<dbReference type="Gene3D" id="1.10.730.10">
    <property type="entry name" value="Isoleucyl-tRNA Synthetase, Domain 1"/>
    <property type="match status" value="1"/>
</dbReference>
<evidence type="ECO:0000256" key="7">
    <source>
        <dbReference type="RuleBase" id="RU363039"/>
    </source>
</evidence>
<proteinExistence type="inferred from homology"/>
<feature type="domain" description="Methionyl/Leucyl tRNA synthetase" evidence="8">
    <location>
        <begin position="3"/>
        <end position="136"/>
    </location>
</feature>
<keyword evidence="11" id="KW-1185">Reference proteome</keyword>
<dbReference type="Pfam" id="PF19303">
    <property type="entry name" value="Anticodon_3"/>
    <property type="match status" value="1"/>
</dbReference>
<keyword evidence="6 7" id="KW-0030">Aminoacyl-tRNA synthetase</keyword>
<dbReference type="Proteomes" id="UP001424741">
    <property type="component" value="Unassembled WGS sequence"/>
</dbReference>
<evidence type="ECO:0000256" key="4">
    <source>
        <dbReference type="ARBA" id="ARBA00022840"/>
    </source>
</evidence>
<feature type="domain" description="Methionyl/Leucyl tRNA synthetase" evidence="8">
    <location>
        <begin position="154"/>
        <end position="366"/>
    </location>
</feature>
<dbReference type="SUPFAM" id="SSF47323">
    <property type="entry name" value="Anticodon-binding domain of a subclass of class I aminoacyl-tRNA synthetases"/>
    <property type="match status" value="1"/>
</dbReference>
<dbReference type="GO" id="GO:0016874">
    <property type="term" value="F:ligase activity"/>
    <property type="evidence" value="ECO:0007669"/>
    <property type="project" value="UniProtKB-KW"/>
</dbReference>
<keyword evidence="3 7" id="KW-0547">Nucleotide-binding</keyword>
<dbReference type="Pfam" id="PF09334">
    <property type="entry name" value="tRNA-synt_1g"/>
    <property type="match status" value="2"/>
</dbReference>
<dbReference type="SUPFAM" id="SSF52374">
    <property type="entry name" value="Nucleotidylyl transferase"/>
    <property type="match status" value="1"/>
</dbReference>
<evidence type="ECO:0000256" key="5">
    <source>
        <dbReference type="ARBA" id="ARBA00022917"/>
    </source>
</evidence>
<evidence type="ECO:0000256" key="3">
    <source>
        <dbReference type="ARBA" id="ARBA00022741"/>
    </source>
</evidence>
<keyword evidence="2 7" id="KW-0436">Ligase</keyword>